<dbReference type="Gene3D" id="3.40.50.150">
    <property type="entry name" value="Vaccinia Virus protein VP39"/>
    <property type="match status" value="1"/>
</dbReference>
<dbReference type="InterPro" id="IPR038899">
    <property type="entry name" value="METTL22"/>
</dbReference>
<sequence>MSSDEAIWASMTAPPPLPPLSRHVVASEIVAELTNNTQRLMETDDMGEPMGSEDTRIRDNTVRHGLDDAGARSNQPGTQLVKIWNRSVHSGADDTDGSAEGLGPGPGTRPKASHTSARQQAPSSIPERWDCDGDLDVTRPRRKRRCCRDDGARNSSALPRWELVTRGATAWDSAGSQLWRAALLMSEFVLDARASNAMRVTDDHPTNHAGCSHMTSWNCGICDMLAGAVVLELGCGVGLVAIAASGIVNAVLATDVEMDALELTEWNLRRNKAQVDERVSWTIVGQALTQLVICPTDEEDLDAAEENEKAQIQDPRDDGASARSDVFYDAVTATKFLDALHGLMVHNASLVALVAMEKRVVFSALEMREVALGYDTFRSWLCEHPQSRTPLDKDNTTNRVCCCRCHLTTSSSSFPVTHDRRFVAEQLSLDDIPHVLQYQRVSTLELWKVTKIVVEV</sequence>
<dbReference type="InterPro" id="IPR029063">
    <property type="entry name" value="SAM-dependent_MTases_sf"/>
</dbReference>
<feature type="region of interest" description="Disordered" evidence="1">
    <location>
        <begin position="35"/>
        <end position="59"/>
    </location>
</feature>
<dbReference type="Proteomes" id="UP001146120">
    <property type="component" value="Unassembled WGS sequence"/>
</dbReference>
<dbReference type="GO" id="GO:0008276">
    <property type="term" value="F:protein methyltransferase activity"/>
    <property type="evidence" value="ECO:0007669"/>
    <property type="project" value="InterPro"/>
</dbReference>
<dbReference type="EMBL" id="DAKRPA010000018">
    <property type="protein sequence ID" value="DBA03586.1"/>
    <property type="molecule type" value="Genomic_DNA"/>
</dbReference>
<reference evidence="2" key="1">
    <citation type="submission" date="2022-11" db="EMBL/GenBank/DDBJ databases">
        <authorList>
            <person name="Morgan W.R."/>
            <person name="Tartar A."/>
        </authorList>
    </citation>
    <scope>NUCLEOTIDE SEQUENCE</scope>
    <source>
        <strain evidence="2">ARSEF 373</strain>
    </source>
</reference>
<feature type="region of interest" description="Disordered" evidence="1">
    <location>
        <begin position="1"/>
        <end position="20"/>
    </location>
</feature>
<name>A0AAV2ZB95_9STRA</name>
<evidence type="ECO:0000256" key="1">
    <source>
        <dbReference type="SAM" id="MobiDB-lite"/>
    </source>
</evidence>
<dbReference type="PANTHER" id="PTHR23108:SF0">
    <property type="entry name" value="METHYLTRANSFERASE-LIKE PROTEIN 22"/>
    <property type="match status" value="1"/>
</dbReference>
<proteinExistence type="predicted"/>
<comment type="caution">
    <text evidence="2">The sequence shown here is derived from an EMBL/GenBank/DDBJ whole genome shotgun (WGS) entry which is preliminary data.</text>
</comment>
<keyword evidence="3" id="KW-1185">Reference proteome</keyword>
<dbReference type="AlphaFoldDB" id="A0AAV2ZB95"/>
<dbReference type="GO" id="GO:0005634">
    <property type="term" value="C:nucleus"/>
    <property type="evidence" value="ECO:0007669"/>
    <property type="project" value="TreeGrafter"/>
</dbReference>
<feature type="region of interest" description="Disordered" evidence="1">
    <location>
        <begin position="89"/>
        <end position="134"/>
    </location>
</feature>
<dbReference type="SUPFAM" id="SSF53335">
    <property type="entry name" value="S-adenosyl-L-methionine-dependent methyltransferases"/>
    <property type="match status" value="1"/>
</dbReference>
<evidence type="ECO:0000313" key="2">
    <source>
        <dbReference type="EMBL" id="DBA03586.1"/>
    </source>
</evidence>
<dbReference type="PANTHER" id="PTHR23108">
    <property type="entry name" value="METHYLTRANSFERASE-RELATED"/>
    <property type="match status" value="1"/>
</dbReference>
<reference evidence="2" key="2">
    <citation type="journal article" date="2023" name="Microbiol Resour">
        <title>Decontamination and Annotation of the Draft Genome Sequence of the Oomycete Lagenidium giganteum ARSEF 373.</title>
        <authorList>
            <person name="Morgan W.R."/>
            <person name="Tartar A."/>
        </authorList>
    </citation>
    <scope>NUCLEOTIDE SEQUENCE</scope>
    <source>
        <strain evidence="2">ARSEF 373</strain>
    </source>
</reference>
<dbReference type="Pfam" id="PF10294">
    <property type="entry name" value="Methyltransf_16"/>
    <property type="match status" value="1"/>
</dbReference>
<accession>A0AAV2ZB95</accession>
<feature type="compositionally biased region" description="Polar residues" evidence="1">
    <location>
        <begin position="113"/>
        <end position="123"/>
    </location>
</feature>
<organism evidence="2 3">
    <name type="scientific">Lagenidium giganteum</name>
    <dbReference type="NCBI Taxonomy" id="4803"/>
    <lineage>
        <taxon>Eukaryota</taxon>
        <taxon>Sar</taxon>
        <taxon>Stramenopiles</taxon>
        <taxon>Oomycota</taxon>
        <taxon>Peronosporomycetes</taxon>
        <taxon>Pythiales</taxon>
        <taxon>Pythiaceae</taxon>
    </lineage>
</organism>
<dbReference type="InterPro" id="IPR019410">
    <property type="entry name" value="Methyltransf_16"/>
</dbReference>
<protein>
    <submittedName>
        <fullName evidence="2">Uncharacterized protein</fullName>
    </submittedName>
</protein>
<gene>
    <name evidence="2" type="ORF">N0F65_011487</name>
</gene>
<evidence type="ECO:0000313" key="3">
    <source>
        <dbReference type="Proteomes" id="UP001146120"/>
    </source>
</evidence>